<organism evidence="2 3">
    <name type="scientific">Nocardioides terrae</name>
    <dbReference type="NCBI Taxonomy" id="574651"/>
    <lineage>
        <taxon>Bacteria</taxon>
        <taxon>Bacillati</taxon>
        <taxon>Actinomycetota</taxon>
        <taxon>Actinomycetes</taxon>
        <taxon>Propionibacteriales</taxon>
        <taxon>Nocardioidaceae</taxon>
        <taxon>Nocardioides</taxon>
    </lineage>
</organism>
<evidence type="ECO:0000313" key="3">
    <source>
        <dbReference type="Proteomes" id="UP000198832"/>
    </source>
</evidence>
<accession>A0A1I1H6D2</accession>
<evidence type="ECO:0000313" key="2">
    <source>
        <dbReference type="EMBL" id="SFC17618.1"/>
    </source>
</evidence>
<dbReference type="Proteomes" id="UP000198832">
    <property type="component" value="Unassembled WGS sequence"/>
</dbReference>
<name>A0A1I1H6D2_9ACTN</name>
<sequence length="100" mass="10935">MLVFGLILIVLGVIALLAGLFTAGDSGHASLLGIHIGATSVFLVGVFAGVAILWGFSISKFGTKRELRQRRDQKRLRELSDKLDRVDGDRRDDDDERPGQ</sequence>
<keyword evidence="1" id="KW-1133">Transmembrane helix</keyword>
<gene>
    <name evidence="2" type="ORF">SAMN04487968_104147</name>
</gene>
<keyword evidence="3" id="KW-1185">Reference proteome</keyword>
<dbReference type="EMBL" id="FOLB01000004">
    <property type="protein sequence ID" value="SFC17618.1"/>
    <property type="molecule type" value="Genomic_DNA"/>
</dbReference>
<evidence type="ECO:0000256" key="1">
    <source>
        <dbReference type="SAM" id="Phobius"/>
    </source>
</evidence>
<dbReference type="AlphaFoldDB" id="A0A1I1H6D2"/>
<protein>
    <submittedName>
        <fullName evidence="2">Uncharacterized protein</fullName>
    </submittedName>
</protein>
<dbReference type="STRING" id="574651.SAMN04487968_104147"/>
<dbReference type="OrthoDB" id="3790712at2"/>
<reference evidence="2 3" key="1">
    <citation type="submission" date="2016-10" db="EMBL/GenBank/DDBJ databases">
        <authorList>
            <person name="de Groot N.N."/>
        </authorList>
    </citation>
    <scope>NUCLEOTIDE SEQUENCE [LARGE SCALE GENOMIC DNA]</scope>
    <source>
        <strain evidence="2 3">CGMCC 1.7056</strain>
    </source>
</reference>
<dbReference type="RefSeq" id="WP_091121880.1">
    <property type="nucleotide sequence ID" value="NZ_FOLB01000004.1"/>
</dbReference>
<feature type="transmembrane region" description="Helical" evidence="1">
    <location>
        <begin position="32"/>
        <end position="56"/>
    </location>
</feature>
<keyword evidence="1" id="KW-0472">Membrane</keyword>
<proteinExistence type="predicted"/>
<keyword evidence="1" id="KW-0812">Transmembrane</keyword>